<proteinExistence type="predicted"/>
<dbReference type="Pfam" id="PF01501">
    <property type="entry name" value="Glyco_transf_8"/>
    <property type="match status" value="1"/>
</dbReference>
<protein>
    <submittedName>
        <fullName evidence="5">DUF4422 domain-containing protein</fullName>
    </submittedName>
</protein>
<dbReference type="RefSeq" id="WP_118598435.1">
    <property type="nucleotide sequence ID" value="NZ_QSHO01000012.1"/>
</dbReference>
<name>A0A3R6DYP5_9FIRM</name>
<evidence type="ECO:0000259" key="4">
    <source>
        <dbReference type="Pfam" id="PF14393"/>
    </source>
</evidence>
<evidence type="ECO:0000256" key="1">
    <source>
        <dbReference type="ARBA" id="ARBA00022676"/>
    </source>
</evidence>
<evidence type="ECO:0000256" key="3">
    <source>
        <dbReference type="ARBA" id="ARBA00022723"/>
    </source>
</evidence>
<dbReference type="CDD" id="cd04194">
    <property type="entry name" value="GT8_A4GalT_like"/>
    <property type="match status" value="1"/>
</dbReference>
<dbReference type="Gene3D" id="3.90.550.10">
    <property type="entry name" value="Spore Coat Polysaccharide Biosynthesis Protein SpsA, Chain A"/>
    <property type="match status" value="1"/>
</dbReference>
<dbReference type="Proteomes" id="UP000283513">
    <property type="component" value="Unassembled WGS sequence"/>
</dbReference>
<feature type="domain" description="DUF4422" evidence="4">
    <location>
        <begin position="20"/>
        <end position="244"/>
    </location>
</feature>
<dbReference type="PANTHER" id="PTHR13778:SF47">
    <property type="entry name" value="LIPOPOLYSACCHARIDE 1,3-GALACTOSYLTRANSFERASE"/>
    <property type="match status" value="1"/>
</dbReference>
<dbReference type="Pfam" id="PF14393">
    <property type="entry name" value="DUF4422"/>
    <property type="match status" value="1"/>
</dbReference>
<dbReference type="AlphaFoldDB" id="A0A3R6DYP5"/>
<evidence type="ECO:0000313" key="5">
    <source>
        <dbReference type="EMBL" id="RHC15680.1"/>
    </source>
</evidence>
<dbReference type="PANTHER" id="PTHR13778">
    <property type="entry name" value="GLYCOSYLTRANSFERASE 8 DOMAIN-CONTAINING PROTEIN"/>
    <property type="match status" value="1"/>
</dbReference>
<organism evidence="5 6">
    <name type="scientific">Roseburia intestinalis</name>
    <dbReference type="NCBI Taxonomy" id="166486"/>
    <lineage>
        <taxon>Bacteria</taxon>
        <taxon>Bacillati</taxon>
        <taxon>Bacillota</taxon>
        <taxon>Clostridia</taxon>
        <taxon>Lachnospirales</taxon>
        <taxon>Lachnospiraceae</taxon>
        <taxon>Roseburia</taxon>
    </lineage>
</organism>
<evidence type="ECO:0000313" key="6">
    <source>
        <dbReference type="Proteomes" id="UP000283513"/>
    </source>
</evidence>
<dbReference type="EMBL" id="QSHO01000012">
    <property type="protein sequence ID" value="RHC15680.1"/>
    <property type="molecule type" value="Genomic_DNA"/>
</dbReference>
<dbReference type="InterPro" id="IPR025536">
    <property type="entry name" value="DUF4422"/>
</dbReference>
<accession>A0A3R6DYP5</accession>
<dbReference type="InterPro" id="IPR002495">
    <property type="entry name" value="Glyco_trans_8"/>
</dbReference>
<evidence type="ECO:0000256" key="2">
    <source>
        <dbReference type="ARBA" id="ARBA00022679"/>
    </source>
</evidence>
<keyword evidence="1" id="KW-0328">Glycosyltransferase</keyword>
<sequence>MSEIKLFVTHTPNRNTVRIEHPLMYNVIAGSVFLTQSVPEGMLLDNEGDNISFKNKSYCELTTQYWAWKNQTADYYGFCHYRRYFSFSKVNLQEADCGCLIYPVLSENVKQELCMDEASMRQTIEQYDFLIAKGIPVNALQAKSVYQHYKNAPELHIEDLDLFLSIIREKYPELNDVAEKYVHGKIFYPCNMFIMNKELFFQYSKMLFDILDEFEQRCDMSRYSREGLRTPGHLGERMTGIFFEYLKQKGGYRLGQLQMAQIEQNEGTSKISVSEDDEIPVVLAANQGYVPILYTCLQSIADHISEQRDYKIYIFHTDIEPESQNEIRKLKKKNFDVSFVNVRSRVAGYQLKAKEHISTETFYRFLILDILKMYPKVVYLDCDMIIRRDIAELYDVKLGDNMLAAVIDPDFAGQCNGANADTLAYCRDVLKLKDPLAYFQAGVLVFHMGQIADKISVQKLFEMSDTGIYKYSDQDILNIVCEGKVTYLNMQWNVLTDCNKYRWQHVIKSAPYYVMDAYENARKDPYIIHYAGAAKPWKNPKDDFAKEFWKVARRTPYYEELIYDLCGQEKRKGNPGTAVVNVMRKTAKKILPQGSWIRRTVGNLYWKLK</sequence>
<reference evidence="5 6" key="1">
    <citation type="submission" date="2018-08" db="EMBL/GenBank/DDBJ databases">
        <title>A genome reference for cultivated species of the human gut microbiota.</title>
        <authorList>
            <person name="Zou Y."/>
            <person name="Xue W."/>
            <person name="Luo G."/>
        </authorList>
    </citation>
    <scope>NUCLEOTIDE SEQUENCE [LARGE SCALE GENOMIC DNA]</scope>
    <source>
        <strain evidence="5 6">AM37-1AC</strain>
    </source>
</reference>
<keyword evidence="2" id="KW-0808">Transferase</keyword>
<dbReference type="GO" id="GO:0016757">
    <property type="term" value="F:glycosyltransferase activity"/>
    <property type="evidence" value="ECO:0007669"/>
    <property type="project" value="UniProtKB-KW"/>
</dbReference>
<dbReference type="InterPro" id="IPR029044">
    <property type="entry name" value="Nucleotide-diphossugar_trans"/>
</dbReference>
<gene>
    <name evidence="5" type="ORF">DW856_13225</name>
</gene>
<dbReference type="SUPFAM" id="SSF53448">
    <property type="entry name" value="Nucleotide-diphospho-sugar transferases"/>
    <property type="match status" value="1"/>
</dbReference>
<keyword evidence="3" id="KW-0479">Metal-binding</keyword>
<dbReference type="InterPro" id="IPR050748">
    <property type="entry name" value="Glycosyltrans_8_dom-fam"/>
</dbReference>
<dbReference type="GO" id="GO:0046872">
    <property type="term" value="F:metal ion binding"/>
    <property type="evidence" value="ECO:0007669"/>
    <property type="project" value="UniProtKB-KW"/>
</dbReference>
<comment type="caution">
    <text evidence="5">The sequence shown here is derived from an EMBL/GenBank/DDBJ whole genome shotgun (WGS) entry which is preliminary data.</text>
</comment>